<reference evidence="2" key="1">
    <citation type="submission" date="2019-12" db="EMBL/GenBank/DDBJ databases">
        <title>An insight into the sialome of adult female Ixodes ricinus ticks feeding for 6 days.</title>
        <authorList>
            <person name="Perner J."/>
            <person name="Ribeiro J.M.C."/>
        </authorList>
    </citation>
    <scope>NUCLEOTIDE SEQUENCE</scope>
    <source>
        <strain evidence="2">Semi-engorged</strain>
        <tissue evidence="2">Salivary glands</tissue>
    </source>
</reference>
<protein>
    <submittedName>
        <fullName evidence="2">Putative secreted protein</fullName>
    </submittedName>
</protein>
<organism evidence="2">
    <name type="scientific">Ixodes ricinus</name>
    <name type="common">Common tick</name>
    <name type="synonym">Acarus ricinus</name>
    <dbReference type="NCBI Taxonomy" id="34613"/>
    <lineage>
        <taxon>Eukaryota</taxon>
        <taxon>Metazoa</taxon>
        <taxon>Ecdysozoa</taxon>
        <taxon>Arthropoda</taxon>
        <taxon>Chelicerata</taxon>
        <taxon>Arachnida</taxon>
        <taxon>Acari</taxon>
        <taxon>Parasitiformes</taxon>
        <taxon>Ixodida</taxon>
        <taxon>Ixodoidea</taxon>
        <taxon>Ixodidae</taxon>
        <taxon>Ixodinae</taxon>
        <taxon>Ixodes</taxon>
    </lineage>
</organism>
<proteinExistence type="predicted"/>
<evidence type="ECO:0000256" key="1">
    <source>
        <dbReference type="SAM" id="MobiDB-lite"/>
    </source>
</evidence>
<evidence type="ECO:0000313" key="2">
    <source>
        <dbReference type="EMBL" id="MXU91876.1"/>
    </source>
</evidence>
<dbReference type="AlphaFoldDB" id="A0A6B0UQE3"/>
<feature type="region of interest" description="Disordered" evidence="1">
    <location>
        <begin position="18"/>
        <end position="126"/>
    </location>
</feature>
<accession>A0A6B0UQE3</accession>
<sequence length="126" mass="13137">MFRVPDAVVGASGLLGALHAAEPVGPLQRDGPRVRAGDPAAAAGLREGGREPPHVLEQSRGLRGRRQPVCSHPQPRRCQSLCPQGLPDHPPPGTSGKPGRSLGEGNPQPHRRIGTCDGSGAARFSR</sequence>
<dbReference type="EMBL" id="GIFC01009793">
    <property type="protein sequence ID" value="MXU91876.1"/>
    <property type="molecule type" value="Transcribed_RNA"/>
</dbReference>
<name>A0A6B0UQE3_IXORI</name>